<accession>A0ABQ5BBB4</accession>
<organism evidence="2 3">
    <name type="scientific">Tanacetum coccineum</name>
    <dbReference type="NCBI Taxonomy" id="301880"/>
    <lineage>
        <taxon>Eukaryota</taxon>
        <taxon>Viridiplantae</taxon>
        <taxon>Streptophyta</taxon>
        <taxon>Embryophyta</taxon>
        <taxon>Tracheophyta</taxon>
        <taxon>Spermatophyta</taxon>
        <taxon>Magnoliopsida</taxon>
        <taxon>eudicotyledons</taxon>
        <taxon>Gunneridae</taxon>
        <taxon>Pentapetalae</taxon>
        <taxon>asterids</taxon>
        <taxon>campanulids</taxon>
        <taxon>Asterales</taxon>
        <taxon>Asteraceae</taxon>
        <taxon>Asteroideae</taxon>
        <taxon>Anthemideae</taxon>
        <taxon>Anthemidinae</taxon>
        <taxon>Tanacetum</taxon>
    </lineage>
</organism>
<keyword evidence="1" id="KW-0175">Coiled coil</keyword>
<reference evidence="2" key="2">
    <citation type="submission" date="2022-01" db="EMBL/GenBank/DDBJ databases">
        <authorList>
            <person name="Yamashiro T."/>
            <person name="Shiraishi A."/>
            <person name="Satake H."/>
            <person name="Nakayama K."/>
        </authorList>
    </citation>
    <scope>NUCLEOTIDE SEQUENCE</scope>
</reference>
<feature type="coiled-coil region" evidence="1">
    <location>
        <begin position="60"/>
        <end position="130"/>
    </location>
</feature>
<evidence type="ECO:0000313" key="2">
    <source>
        <dbReference type="EMBL" id="GJT11113.1"/>
    </source>
</evidence>
<reference evidence="2" key="1">
    <citation type="journal article" date="2022" name="Int. J. Mol. Sci.">
        <title>Draft Genome of Tanacetum Coccineum: Genomic Comparison of Closely Related Tanacetum-Family Plants.</title>
        <authorList>
            <person name="Yamashiro T."/>
            <person name="Shiraishi A."/>
            <person name="Nakayama K."/>
            <person name="Satake H."/>
        </authorList>
    </citation>
    <scope>NUCLEOTIDE SEQUENCE</scope>
</reference>
<proteinExistence type="predicted"/>
<protein>
    <submittedName>
        <fullName evidence="2">Uncharacterized protein</fullName>
    </submittedName>
</protein>
<name>A0ABQ5BBB4_9ASTR</name>
<dbReference type="EMBL" id="BQNB010013042">
    <property type="protein sequence ID" value="GJT11113.1"/>
    <property type="molecule type" value="Genomic_DNA"/>
</dbReference>
<comment type="caution">
    <text evidence="2">The sequence shown here is derived from an EMBL/GenBank/DDBJ whole genome shotgun (WGS) entry which is preliminary data.</text>
</comment>
<keyword evidence="3" id="KW-1185">Reference proteome</keyword>
<sequence length="242" mass="27393">MLEFRNRRPLRYEDGDEHQNDATFLMAIDSKEVVSKSSSSSIDLNIIYLQKENEELLQFNKDFTKTFEKLLKEKRALEDKNLKLSSKINDLEIKVNKLVKKEVVEPCRKCVELIQEVDSLTNNVSKLQDEALNFSKVIKSIVALLRTIMLRFGAKIHPTDKGTVLDFQKNDKITSASSNKPIVFVKQSQKEIASTSFVKPVVLKLICNTQRSSSIPLAKSGNNTPSTSLGLSLIDMDTHYPS</sequence>
<gene>
    <name evidence="2" type="ORF">Tco_0858155</name>
</gene>
<evidence type="ECO:0000313" key="3">
    <source>
        <dbReference type="Proteomes" id="UP001151760"/>
    </source>
</evidence>
<dbReference type="Proteomes" id="UP001151760">
    <property type="component" value="Unassembled WGS sequence"/>
</dbReference>
<evidence type="ECO:0000256" key="1">
    <source>
        <dbReference type="SAM" id="Coils"/>
    </source>
</evidence>